<dbReference type="AlphaFoldDB" id="A0A8R2JTB9"/>
<feature type="transmembrane region" description="Helical" evidence="1">
    <location>
        <begin position="32"/>
        <end position="57"/>
    </location>
</feature>
<keyword evidence="1" id="KW-1133">Transmembrane helix</keyword>
<organism evidence="2 3">
    <name type="scientific">Acyrthosiphon pisum</name>
    <name type="common">Pea aphid</name>
    <dbReference type="NCBI Taxonomy" id="7029"/>
    <lineage>
        <taxon>Eukaryota</taxon>
        <taxon>Metazoa</taxon>
        <taxon>Ecdysozoa</taxon>
        <taxon>Arthropoda</taxon>
        <taxon>Hexapoda</taxon>
        <taxon>Insecta</taxon>
        <taxon>Pterygota</taxon>
        <taxon>Neoptera</taxon>
        <taxon>Paraneoptera</taxon>
        <taxon>Hemiptera</taxon>
        <taxon>Sternorrhyncha</taxon>
        <taxon>Aphidomorpha</taxon>
        <taxon>Aphidoidea</taxon>
        <taxon>Aphididae</taxon>
        <taxon>Macrosiphini</taxon>
        <taxon>Acyrthosiphon</taxon>
    </lineage>
</organism>
<dbReference type="Proteomes" id="UP000007819">
    <property type="component" value="Chromosome A2"/>
</dbReference>
<dbReference type="EnsemblMetazoa" id="XM_029490249.1">
    <property type="protein sequence ID" value="XP_029346109.1"/>
    <property type="gene ID" value="LOC100570929"/>
</dbReference>
<evidence type="ECO:0000256" key="1">
    <source>
        <dbReference type="SAM" id="Phobius"/>
    </source>
</evidence>
<accession>A0A8R2JTB9</accession>
<dbReference type="GeneID" id="100570929"/>
<dbReference type="KEGG" id="api:100570929"/>
<reference evidence="3" key="1">
    <citation type="submission" date="2010-06" db="EMBL/GenBank/DDBJ databases">
        <authorList>
            <person name="Jiang H."/>
            <person name="Abraham K."/>
            <person name="Ali S."/>
            <person name="Alsbrooks S.L."/>
            <person name="Anim B.N."/>
            <person name="Anosike U.S."/>
            <person name="Attaway T."/>
            <person name="Bandaranaike D.P."/>
            <person name="Battles P.K."/>
            <person name="Bell S.N."/>
            <person name="Bell A.V."/>
            <person name="Beltran B."/>
            <person name="Bickham C."/>
            <person name="Bustamante Y."/>
            <person name="Caleb T."/>
            <person name="Canada A."/>
            <person name="Cardenas V."/>
            <person name="Carter K."/>
            <person name="Chacko J."/>
            <person name="Chandrabose M.N."/>
            <person name="Chavez D."/>
            <person name="Chavez A."/>
            <person name="Chen L."/>
            <person name="Chu H.-S."/>
            <person name="Claassen K.J."/>
            <person name="Cockrell R."/>
            <person name="Collins M."/>
            <person name="Cooper J.A."/>
            <person name="Cree A."/>
            <person name="Curry S.M."/>
            <person name="Da Y."/>
            <person name="Dao M.D."/>
            <person name="Das B."/>
            <person name="Davila M.-L."/>
            <person name="Davy-Carroll L."/>
            <person name="Denson S."/>
            <person name="Dinh H."/>
            <person name="Ebong V.E."/>
            <person name="Edwards J.R."/>
            <person name="Egan A."/>
            <person name="El-Daye J."/>
            <person name="Escobedo L."/>
            <person name="Fernandez S."/>
            <person name="Fernando P.R."/>
            <person name="Flagg N."/>
            <person name="Forbes L.D."/>
            <person name="Fowler R.G."/>
            <person name="Fu Q."/>
            <person name="Gabisi R.A."/>
            <person name="Ganer J."/>
            <person name="Garbino Pronczuk A."/>
            <person name="Garcia R.M."/>
            <person name="Garner T."/>
            <person name="Garrett T.E."/>
            <person name="Gonzalez D.A."/>
            <person name="Hamid H."/>
            <person name="Hawkins E.S."/>
            <person name="Hirani K."/>
            <person name="Hogues M.E."/>
            <person name="Hollins B."/>
            <person name="Hsiao C.-H."/>
            <person name="Jabil R."/>
            <person name="James M.L."/>
            <person name="Jhangiani S.N."/>
            <person name="Johnson B."/>
            <person name="Johnson Q."/>
            <person name="Joshi V."/>
            <person name="Kalu J.B."/>
            <person name="Kam C."/>
            <person name="Kashfia A."/>
            <person name="Keebler J."/>
            <person name="Kisamo H."/>
            <person name="Kovar C.L."/>
            <person name="Lago L.A."/>
            <person name="Lai C.-Y."/>
            <person name="Laidlaw J."/>
            <person name="Lara F."/>
            <person name="Le T.-K."/>
            <person name="Lee S.L."/>
            <person name="Legall F.H."/>
            <person name="Lemon S.J."/>
            <person name="Lewis L.R."/>
            <person name="Li B."/>
            <person name="Liu Y."/>
            <person name="Liu Y.-S."/>
            <person name="Lopez J."/>
            <person name="Lozado R.J."/>
            <person name="Lu J."/>
            <person name="Madu R.C."/>
            <person name="Maheshwari M."/>
            <person name="Maheshwari R."/>
            <person name="Malloy K."/>
            <person name="Martinez E."/>
            <person name="Mathew T."/>
            <person name="Mercado I.C."/>
            <person name="Mercado C."/>
            <person name="Meyer B."/>
            <person name="Montgomery K."/>
            <person name="Morgan M.B."/>
            <person name="Munidasa M."/>
            <person name="Nazareth L.V."/>
            <person name="Nelson J."/>
            <person name="Ng B.M."/>
            <person name="Nguyen N.B."/>
            <person name="Nguyen P.Q."/>
            <person name="Nguyen T."/>
            <person name="Obregon M."/>
            <person name="Okwuonu G.O."/>
            <person name="Onwere C.G."/>
            <person name="Orozco G."/>
            <person name="Parra A."/>
            <person name="Patel S."/>
            <person name="Patil S."/>
            <person name="Perez A."/>
            <person name="Perez Y."/>
            <person name="Pham C."/>
            <person name="Primus E.L."/>
            <person name="Pu L.-L."/>
            <person name="Puazo M."/>
            <person name="Qin X."/>
            <person name="Quiroz J.B."/>
            <person name="Reese J."/>
            <person name="Richards S."/>
            <person name="Rives C.M."/>
            <person name="Robberts R."/>
            <person name="Ruiz S.J."/>
            <person name="Ruiz M.J."/>
            <person name="Santibanez J."/>
            <person name="Schneider B.W."/>
            <person name="Sisson I."/>
            <person name="Smith M."/>
            <person name="Sodergren E."/>
            <person name="Song X.-Z."/>
            <person name="Song B.B."/>
            <person name="Summersgill H."/>
            <person name="Thelus R."/>
            <person name="Thornton R.D."/>
            <person name="Trejos Z.Y."/>
            <person name="Usmani K."/>
            <person name="Vattathil S."/>
            <person name="Villasana D."/>
            <person name="Walker D.L."/>
            <person name="Wang S."/>
            <person name="Wang K."/>
            <person name="White C.S."/>
            <person name="Williams A.C."/>
            <person name="Williamson J."/>
            <person name="Wilson K."/>
            <person name="Woghiren I.O."/>
            <person name="Woodworth J.R."/>
            <person name="Worley K.C."/>
            <person name="Wright R.A."/>
            <person name="Wu W."/>
            <person name="Young L."/>
            <person name="Zhang L."/>
            <person name="Zhang J."/>
            <person name="Zhu Y."/>
            <person name="Muzny D.M."/>
            <person name="Weinstock G."/>
            <person name="Gibbs R.A."/>
        </authorList>
    </citation>
    <scope>NUCLEOTIDE SEQUENCE [LARGE SCALE GENOMIC DNA]</scope>
    <source>
        <strain evidence="3">LSR1</strain>
    </source>
</reference>
<sequence length="352" mass="40857">MNLNSVFLVCNWFGAFPVVYDKNNRSFSMSKFGLLFTSIHVVIVGLQIHTHLTMLFFGAIKKTSAVTSIVLSTNGLGLLCMLLRRMAFVRDTVRCYNSLSEWPVEMPVRKSSIVILYASTVAVLIEFVGDNIDRRMKNKPMNLDNITTYAFLGFEMQLIHTFHVIGRLYSDLNDYVESGLIDDLERIRQSRKRNLVLYTFCKKFNSHYNIDLIILLSCYQLYVLLVLFKLMNNMATSIATENFSYNFVNLKVIIRIIRMTRLFVVFIYLIESSSYLHNKSVFTFYHILRNRVNCLKHQTKEQVYLFLNELNATEVNISANDCYDVNKKFLYSVSSSIVGFIVLVVSFLCNRF</sequence>
<evidence type="ECO:0000313" key="3">
    <source>
        <dbReference type="Proteomes" id="UP000007819"/>
    </source>
</evidence>
<feature type="transmembrane region" description="Helical" evidence="1">
    <location>
        <begin position="69"/>
        <end position="88"/>
    </location>
</feature>
<feature type="transmembrane region" description="Helical" evidence="1">
    <location>
        <begin position="212"/>
        <end position="231"/>
    </location>
</feature>
<name>A0A8R2JTB9_ACYPI</name>
<feature type="transmembrane region" description="Helical" evidence="1">
    <location>
        <begin position="329"/>
        <end position="349"/>
    </location>
</feature>
<keyword evidence="1" id="KW-0472">Membrane</keyword>
<feature type="transmembrane region" description="Helical" evidence="1">
    <location>
        <begin position="252"/>
        <end position="270"/>
    </location>
</feature>
<dbReference type="OrthoDB" id="6595932at2759"/>
<proteinExistence type="predicted"/>
<feature type="transmembrane region" description="Helical" evidence="1">
    <location>
        <begin position="149"/>
        <end position="169"/>
    </location>
</feature>
<protein>
    <submittedName>
        <fullName evidence="2">Uncharacterized protein</fullName>
    </submittedName>
</protein>
<dbReference type="RefSeq" id="XP_029346109.1">
    <property type="nucleotide sequence ID" value="XM_029490249.1"/>
</dbReference>
<keyword evidence="3" id="KW-1185">Reference proteome</keyword>
<evidence type="ECO:0000313" key="2">
    <source>
        <dbReference type="EnsemblMetazoa" id="XP_029346109.1"/>
    </source>
</evidence>
<keyword evidence="1" id="KW-0812">Transmembrane</keyword>
<reference evidence="2" key="2">
    <citation type="submission" date="2022-06" db="UniProtKB">
        <authorList>
            <consortium name="EnsemblMetazoa"/>
        </authorList>
    </citation>
    <scope>IDENTIFICATION</scope>
</reference>